<evidence type="ECO:0000313" key="2">
    <source>
        <dbReference type="Proteomes" id="UP000180057"/>
    </source>
</evidence>
<evidence type="ECO:0000313" key="1">
    <source>
        <dbReference type="EMBL" id="OIJ22036.1"/>
    </source>
</evidence>
<dbReference type="RefSeq" id="WP_071388606.1">
    <property type="nucleotide sequence ID" value="NZ_MLQS01000001.1"/>
</dbReference>
<protein>
    <submittedName>
        <fullName evidence="1">Uncharacterized protein</fullName>
    </submittedName>
</protein>
<proteinExistence type="predicted"/>
<dbReference type="Proteomes" id="UP000180057">
    <property type="component" value="Unassembled WGS sequence"/>
</dbReference>
<accession>A0A1S2MBS0</accession>
<name>A0A1S2MBS0_9BACI</name>
<dbReference type="STRING" id="472963.BKP45_04990"/>
<reference evidence="1 2" key="1">
    <citation type="submission" date="2016-10" db="EMBL/GenBank/DDBJ databases">
        <title>Draft genome sequences of four alkaliphilic bacteria belonging to the Anaerobacillus genus.</title>
        <authorList>
            <person name="Bassil N.M."/>
            <person name="Lloyd J.R."/>
        </authorList>
    </citation>
    <scope>NUCLEOTIDE SEQUENCE [LARGE SCALE GENOMIC DNA]</scope>
    <source>
        <strain evidence="1 2">DSM 22531</strain>
    </source>
</reference>
<gene>
    <name evidence="1" type="ORF">BKP45_04990</name>
</gene>
<keyword evidence="2" id="KW-1185">Reference proteome</keyword>
<dbReference type="AlphaFoldDB" id="A0A1S2MBS0"/>
<dbReference type="EMBL" id="MLQS01000001">
    <property type="protein sequence ID" value="OIJ22036.1"/>
    <property type="molecule type" value="Genomic_DNA"/>
</dbReference>
<sequence>MEVADFIKVKGFSKLTEQQQQLFVRVYKRHLAAWGTEMRKKYELKQLKEIKWSKKENCLHVFWKGDTDWFHYDTRGCWY</sequence>
<organism evidence="1 2">
    <name type="scientific">Anaerobacillus alkalidiazotrophicus</name>
    <dbReference type="NCBI Taxonomy" id="472963"/>
    <lineage>
        <taxon>Bacteria</taxon>
        <taxon>Bacillati</taxon>
        <taxon>Bacillota</taxon>
        <taxon>Bacilli</taxon>
        <taxon>Bacillales</taxon>
        <taxon>Bacillaceae</taxon>
        <taxon>Anaerobacillus</taxon>
    </lineage>
</organism>
<comment type="caution">
    <text evidence="1">The sequence shown here is derived from an EMBL/GenBank/DDBJ whole genome shotgun (WGS) entry which is preliminary data.</text>
</comment>
<dbReference type="OrthoDB" id="2970257at2"/>